<sequence length="135" mass="13998">MAADGLTTIKSAYSALETMARLEATVTAKGMTVFAHIDHAAGAVEAGLPLRPTDLLIFGSPKGGTPLMQSVQAAGIDLPLKALVWQDEAGITWLSYNSPAWIAERHGADTKAAIHMMTVAIDAIVAAATSASPKQ</sequence>
<dbReference type="SUPFAM" id="SSF103247">
    <property type="entry name" value="TT1751-like"/>
    <property type="match status" value="1"/>
</dbReference>
<organism evidence="2 3">
    <name type="scientific">Tardiphaga robiniae</name>
    <dbReference type="NCBI Taxonomy" id="943830"/>
    <lineage>
        <taxon>Bacteria</taxon>
        <taxon>Pseudomonadati</taxon>
        <taxon>Pseudomonadota</taxon>
        <taxon>Alphaproteobacteria</taxon>
        <taxon>Hyphomicrobiales</taxon>
        <taxon>Nitrobacteraceae</taxon>
        <taxon>Tardiphaga</taxon>
    </lineage>
</organism>
<proteinExistence type="predicted"/>
<name>A0A7G6U8T7_9BRAD</name>
<evidence type="ECO:0000313" key="3">
    <source>
        <dbReference type="Proteomes" id="UP000515291"/>
    </source>
</evidence>
<gene>
    <name evidence="2" type="ORF">HB776_12575</name>
</gene>
<evidence type="ECO:0000259" key="1">
    <source>
        <dbReference type="Pfam" id="PF03625"/>
    </source>
</evidence>
<dbReference type="KEGG" id="trb:HB776_12575"/>
<protein>
    <submittedName>
        <fullName evidence="2">DUF302 domain-containing protein</fullName>
    </submittedName>
</protein>
<dbReference type="Proteomes" id="UP000515291">
    <property type="component" value="Chromosome"/>
</dbReference>
<dbReference type="RefSeq" id="WP_184519672.1">
    <property type="nucleotide sequence ID" value="NZ_CP050292.1"/>
</dbReference>
<dbReference type="Pfam" id="PF03625">
    <property type="entry name" value="DUF302"/>
    <property type="match status" value="1"/>
</dbReference>
<evidence type="ECO:0000313" key="2">
    <source>
        <dbReference type="EMBL" id="QND75419.1"/>
    </source>
</evidence>
<dbReference type="Gene3D" id="3.30.310.70">
    <property type="entry name" value="TT1751-like domain"/>
    <property type="match status" value="1"/>
</dbReference>
<feature type="domain" description="DUF302" evidence="1">
    <location>
        <begin position="37"/>
        <end position="99"/>
    </location>
</feature>
<dbReference type="EMBL" id="CP050292">
    <property type="protein sequence ID" value="QND75419.1"/>
    <property type="molecule type" value="Genomic_DNA"/>
</dbReference>
<reference evidence="3" key="1">
    <citation type="journal article" date="2020" name="Mol. Plant Microbe">
        <title>Rhizobial microsymbionts of the narrowly endemic Oxytropis species growing in Kamchatka are characterized by significant genetic diversity and possess a set of genes that are associated with T3SS and T6SS secretion systems and can affect the development of symbiosis.</title>
        <authorList>
            <person name="Safronova V."/>
            <person name="Guro P."/>
            <person name="Sazanova A."/>
            <person name="Kuznetsova I."/>
            <person name="Belimov A."/>
            <person name="Yakubov V."/>
            <person name="Chirak E."/>
            <person name="Afonin A."/>
            <person name="Gogolev Y."/>
            <person name="Andronov E."/>
            <person name="Tikhonovich I."/>
        </authorList>
    </citation>
    <scope>NUCLEOTIDE SEQUENCE [LARGE SCALE GENOMIC DNA]</scope>
    <source>
        <strain evidence="3">581</strain>
    </source>
</reference>
<dbReference type="InterPro" id="IPR005180">
    <property type="entry name" value="DUF302"/>
</dbReference>
<dbReference type="PANTHER" id="PTHR38342:SF2">
    <property type="entry name" value="INNER MEMBRANE OR EXPORTED"/>
    <property type="match status" value="1"/>
</dbReference>
<dbReference type="InterPro" id="IPR035923">
    <property type="entry name" value="TT1751-like_sf"/>
</dbReference>
<dbReference type="PANTHER" id="PTHR38342">
    <property type="entry name" value="SLR5037 PROTEIN"/>
    <property type="match status" value="1"/>
</dbReference>
<accession>A0A7G6U8T7</accession>
<dbReference type="AlphaFoldDB" id="A0A7G6U8T7"/>
<dbReference type="CDD" id="cd14797">
    <property type="entry name" value="DUF302"/>
    <property type="match status" value="1"/>
</dbReference>